<evidence type="ECO:0000256" key="1">
    <source>
        <dbReference type="SAM" id="MobiDB-lite"/>
    </source>
</evidence>
<evidence type="ECO:0000313" key="2">
    <source>
        <dbReference type="EMBL" id="KIP09935.1"/>
    </source>
</evidence>
<dbReference type="AlphaFoldDB" id="A0A0C3SDT9"/>
<dbReference type="EMBL" id="KN840460">
    <property type="protein sequence ID" value="KIP09935.1"/>
    <property type="molecule type" value="Genomic_DNA"/>
</dbReference>
<evidence type="ECO:0008006" key="4">
    <source>
        <dbReference type="Google" id="ProtNLM"/>
    </source>
</evidence>
<reference evidence="2 3" key="1">
    <citation type="journal article" date="2014" name="PLoS Genet.">
        <title>Analysis of the Phlebiopsis gigantea genome, transcriptome and secretome provides insight into its pioneer colonization strategies of wood.</title>
        <authorList>
            <person name="Hori C."/>
            <person name="Ishida T."/>
            <person name="Igarashi K."/>
            <person name="Samejima M."/>
            <person name="Suzuki H."/>
            <person name="Master E."/>
            <person name="Ferreira P."/>
            <person name="Ruiz-Duenas F.J."/>
            <person name="Held B."/>
            <person name="Canessa P."/>
            <person name="Larrondo L.F."/>
            <person name="Schmoll M."/>
            <person name="Druzhinina I.S."/>
            <person name="Kubicek C.P."/>
            <person name="Gaskell J.A."/>
            <person name="Kersten P."/>
            <person name="St John F."/>
            <person name="Glasner J."/>
            <person name="Sabat G."/>
            <person name="Splinter BonDurant S."/>
            <person name="Syed K."/>
            <person name="Yadav J."/>
            <person name="Mgbeahuruike A.C."/>
            <person name="Kovalchuk A."/>
            <person name="Asiegbu F.O."/>
            <person name="Lackner G."/>
            <person name="Hoffmeister D."/>
            <person name="Rencoret J."/>
            <person name="Gutierrez A."/>
            <person name="Sun H."/>
            <person name="Lindquist E."/>
            <person name="Barry K."/>
            <person name="Riley R."/>
            <person name="Grigoriev I.V."/>
            <person name="Henrissat B."/>
            <person name="Kues U."/>
            <person name="Berka R.M."/>
            <person name="Martinez A.T."/>
            <person name="Covert S.F."/>
            <person name="Blanchette R.A."/>
            <person name="Cullen D."/>
        </authorList>
    </citation>
    <scope>NUCLEOTIDE SEQUENCE [LARGE SCALE GENOMIC DNA]</scope>
    <source>
        <strain evidence="2 3">11061_1 CR5-6</strain>
    </source>
</reference>
<feature type="compositionally biased region" description="Basic and acidic residues" evidence="1">
    <location>
        <begin position="333"/>
        <end position="347"/>
    </location>
</feature>
<protein>
    <recommendedName>
        <fullName evidence="4">PH domain-containing protein</fullName>
    </recommendedName>
</protein>
<name>A0A0C3SDT9_PHLG1</name>
<sequence length="490" mass="55785">MEPSAPGYFVPIACRFVPHDRWLVTHLHTSWKITDAKLWLLAKYFPALFTHAPSIPRQRLSQRRVSPIKFAKREEVSDDEQIPADVAYGDTDYFGALPGVDDDDPILSDKYKYVPRISPGASLSDIIPKASASSPYADPSNFVLLSYSTTQILEDGWRFGWYTMHPHELLELHTYPYIAKLPRSSVFGYCQPYFESSAWVLRLIDDFGSGTRAADGSGRLGEILDVDKDRTRKRKKLAQWHQRWIVIREGYFHIYKDRNESNWQYRVEISSMVAIRGINYLKEVRLTTIDHYPGPKQDFNENRILCVKFRHQPQQVDNSNWFRRGSRDASASDESRQGRTADHGHLDDEADDPWAGDTAIFFLLMHDDTAFPGSFTGTAIPARPASSHTSEYAIILPTDADDRIPHLLLRIHPPVRLNRTEHPLHQLLPRPQSDTPSGGSTSSVKRGVLAWAMSDARWNSLVSETTKTSTTLPLTTRTICPMKHNSVVAR</sequence>
<organism evidence="2 3">
    <name type="scientific">Phlebiopsis gigantea (strain 11061_1 CR5-6)</name>
    <name type="common">White-rot fungus</name>
    <name type="synonym">Peniophora gigantea</name>
    <dbReference type="NCBI Taxonomy" id="745531"/>
    <lineage>
        <taxon>Eukaryota</taxon>
        <taxon>Fungi</taxon>
        <taxon>Dikarya</taxon>
        <taxon>Basidiomycota</taxon>
        <taxon>Agaricomycotina</taxon>
        <taxon>Agaricomycetes</taxon>
        <taxon>Polyporales</taxon>
        <taxon>Phanerochaetaceae</taxon>
        <taxon>Phlebiopsis</taxon>
    </lineage>
</organism>
<evidence type="ECO:0000313" key="3">
    <source>
        <dbReference type="Proteomes" id="UP000053257"/>
    </source>
</evidence>
<dbReference type="STRING" id="745531.A0A0C3SDT9"/>
<feature type="region of interest" description="Disordered" evidence="1">
    <location>
        <begin position="318"/>
        <end position="351"/>
    </location>
</feature>
<dbReference type="SUPFAM" id="SSF50729">
    <property type="entry name" value="PH domain-like"/>
    <property type="match status" value="1"/>
</dbReference>
<accession>A0A0C3SDT9</accession>
<proteinExistence type="predicted"/>
<dbReference type="Proteomes" id="UP000053257">
    <property type="component" value="Unassembled WGS sequence"/>
</dbReference>
<keyword evidence="3" id="KW-1185">Reference proteome</keyword>
<dbReference type="OrthoDB" id="3225203at2759"/>
<gene>
    <name evidence="2" type="ORF">PHLGIDRAFT_288740</name>
</gene>
<dbReference type="HOGENOM" id="CLU_556810_0_0_1"/>